<feature type="domain" description="Glycosyl transferase family 1" evidence="3">
    <location>
        <begin position="15"/>
        <end position="172"/>
    </location>
</feature>
<dbReference type="Pfam" id="PF00534">
    <property type="entry name" value="Glycos_transf_1"/>
    <property type="match status" value="1"/>
</dbReference>
<protein>
    <recommendedName>
        <fullName evidence="3">Glycosyl transferase family 1 domain-containing protein</fullName>
    </recommendedName>
</protein>
<dbReference type="PANTHER" id="PTHR12526:SF640">
    <property type="entry name" value="COLANIC ACID BIOSYNTHESIS GLYCOSYLTRANSFERASE WCAL-RELATED"/>
    <property type="match status" value="1"/>
</dbReference>
<organism evidence="4">
    <name type="scientific">marine sediment metagenome</name>
    <dbReference type="NCBI Taxonomy" id="412755"/>
    <lineage>
        <taxon>unclassified sequences</taxon>
        <taxon>metagenomes</taxon>
        <taxon>ecological metagenomes</taxon>
    </lineage>
</organism>
<evidence type="ECO:0000313" key="4">
    <source>
        <dbReference type="EMBL" id="KKL79750.1"/>
    </source>
</evidence>
<evidence type="ECO:0000256" key="1">
    <source>
        <dbReference type="ARBA" id="ARBA00022676"/>
    </source>
</evidence>
<feature type="non-terminal residue" evidence="4">
    <location>
        <position position="1"/>
    </location>
</feature>
<dbReference type="EMBL" id="LAZR01023075">
    <property type="protein sequence ID" value="KKL79750.1"/>
    <property type="molecule type" value="Genomic_DNA"/>
</dbReference>
<evidence type="ECO:0000256" key="2">
    <source>
        <dbReference type="ARBA" id="ARBA00022679"/>
    </source>
</evidence>
<gene>
    <name evidence="4" type="ORF">LCGC14_2011700</name>
</gene>
<dbReference type="PANTHER" id="PTHR12526">
    <property type="entry name" value="GLYCOSYLTRANSFERASE"/>
    <property type="match status" value="1"/>
</dbReference>
<comment type="caution">
    <text evidence="4">The sequence shown here is derived from an EMBL/GenBank/DDBJ whole genome shotgun (WGS) entry which is preliminary data.</text>
</comment>
<dbReference type="GO" id="GO:0016757">
    <property type="term" value="F:glycosyltransferase activity"/>
    <property type="evidence" value="ECO:0007669"/>
    <property type="project" value="UniProtKB-KW"/>
</dbReference>
<dbReference type="Gene3D" id="3.40.50.2000">
    <property type="entry name" value="Glycogen Phosphorylase B"/>
    <property type="match status" value="1"/>
</dbReference>
<name>A0A0F9HDL7_9ZZZZ</name>
<keyword evidence="2" id="KW-0808">Transferase</keyword>
<dbReference type="CDD" id="cd03801">
    <property type="entry name" value="GT4_PimA-like"/>
    <property type="match status" value="1"/>
</dbReference>
<dbReference type="InterPro" id="IPR001296">
    <property type="entry name" value="Glyco_trans_1"/>
</dbReference>
<accession>A0A0F9HDL7</accession>
<dbReference type="AlphaFoldDB" id="A0A0F9HDL7"/>
<dbReference type="SUPFAM" id="SSF53756">
    <property type="entry name" value="UDP-Glycosyltransferase/glycogen phosphorylase"/>
    <property type="match status" value="1"/>
</dbReference>
<keyword evidence="1" id="KW-0328">Glycosyltransferase</keyword>
<evidence type="ECO:0000259" key="3">
    <source>
        <dbReference type="Pfam" id="PF00534"/>
    </source>
</evidence>
<proteinExistence type="predicted"/>
<sequence length="199" mass="22236">LACWQSSGLPGKYGIGIFGRVRPEKGTDLFVEAMCRLLPRYGDFVAVIAGRWKSKDADFQQALVQQIEEAGISDRVVWLDEVPPDQRHLWFQRICLCVAAPRYEGFGLTPIEAMSCGAAVVATRTGFFAELIEEGKTGHVVDIDDLDALTARIEQCLEDPQSLLQMGRNARHHAADRHDCSREAEGIERVYQKIFDGEL</sequence>
<reference evidence="4" key="1">
    <citation type="journal article" date="2015" name="Nature">
        <title>Complex archaea that bridge the gap between prokaryotes and eukaryotes.</title>
        <authorList>
            <person name="Spang A."/>
            <person name="Saw J.H."/>
            <person name="Jorgensen S.L."/>
            <person name="Zaremba-Niedzwiedzka K."/>
            <person name="Martijn J."/>
            <person name="Lind A.E."/>
            <person name="van Eijk R."/>
            <person name="Schleper C."/>
            <person name="Guy L."/>
            <person name="Ettema T.J."/>
        </authorList>
    </citation>
    <scope>NUCLEOTIDE SEQUENCE</scope>
</reference>